<dbReference type="SUPFAM" id="SSF53807">
    <property type="entry name" value="Helical backbone' metal receptor"/>
    <property type="match status" value="1"/>
</dbReference>
<dbReference type="EMBL" id="CACTIH010003644">
    <property type="protein sequence ID" value="CAA2980299.1"/>
    <property type="molecule type" value="Genomic_DNA"/>
</dbReference>
<protein>
    <submittedName>
        <fullName evidence="1">Uncharacterized protein</fullName>
    </submittedName>
</protein>
<proteinExistence type="predicted"/>
<accession>A0A8S0RKE5</accession>
<sequence>MSSPLLSSLVPSRFSLQFFLIIILFLYTLGSDEVVVNAATPAVKVGNISQVEDAAYFRIYYGQTFKVIKNGFDGKSYLLIQGWVRSSLEEHSKKKGGDGCDFPLGKTCGLEKKEKVRCRTMMIVQGFCQSLNSEIGTQQEKKEKEVGEVVKKGKRNSLTRSLSQSQRAEWIKYLGVFANLETRANQVYDAIKANYNCLSKAVASRNKSFKPIVAWMEHTDGVWSFTKEPYKLKYVEDAGGENIDNSINKVTYNISIPDDLDAFHAILCTVEVVIDETYTSDPVAYTSSTFLENLNVEDQSCFAFVANQSLWRYDKRIGNSTALDWYDGAISQPQLVLADLIEALFPSGNYTTTYFRNIAKGEGFVNIGPEMCDRDTSTAMEPVIVACE</sequence>
<evidence type="ECO:0000313" key="2">
    <source>
        <dbReference type="Proteomes" id="UP000594638"/>
    </source>
</evidence>
<dbReference type="Proteomes" id="UP000594638">
    <property type="component" value="Unassembled WGS sequence"/>
</dbReference>
<dbReference type="PANTHER" id="PTHR38360">
    <property type="entry name" value="OS03G0120000 PROTEIN"/>
    <property type="match status" value="1"/>
</dbReference>
<name>A0A8S0RKE5_OLEEU</name>
<organism evidence="1 2">
    <name type="scientific">Olea europaea subsp. europaea</name>
    <dbReference type="NCBI Taxonomy" id="158383"/>
    <lineage>
        <taxon>Eukaryota</taxon>
        <taxon>Viridiplantae</taxon>
        <taxon>Streptophyta</taxon>
        <taxon>Embryophyta</taxon>
        <taxon>Tracheophyta</taxon>
        <taxon>Spermatophyta</taxon>
        <taxon>Magnoliopsida</taxon>
        <taxon>eudicotyledons</taxon>
        <taxon>Gunneridae</taxon>
        <taxon>Pentapetalae</taxon>
        <taxon>asterids</taxon>
        <taxon>lamiids</taxon>
        <taxon>Lamiales</taxon>
        <taxon>Oleaceae</taxon>
        <taxon>Oleeae</taxon>
        <taxon>Olea</taxon>
    </lineage>
</organism>
<gene>
    <name evidence="1" type="ORF">OLEA9_A093297</name>
</gene>
<dbReference type="Gramene" id="OE9A093297T1">
    <property type="protein sequence ID" value="OE9A093297C1"/>
    <property type="gene ID" value="OE9A093297"/>
</dbReference>
<comment type="caution">
    <text evidence="1">The sequence shown here is derived from an EMBL/GenBank/DDBJ whole genome shotgun (WGS) entry which is preliminary data.</text>
</comment>
<dbReference type="AlphaFoldDB" id="A0A8S0RKE5"/>
<dbReference type="OrthoDB" id="409848at2759"/>
<dbReference type="PANTHER" id="PTHR38360:SF1">
    <property type="entry name" value="F12P19.7"/>
    <property type="match status" value="1"/>
</dbReference>
<evidence type="ECO:0000313" key="1">
    <source>
        <dbReference type="EMBL" id="CAA2980299.1"/>
    </source>
</evidence>
<reference evidence="1 2" key="1">
    <citation type="submission" date="2019-12" db="EMBL/GenBank/DDBJ databases">
        <authorList>
            <person name="Alioto T."/>
            <person name="Alioto T."/>
            <person name="Gomez Garrido J."/>
        </authorList>
    </citation>
    <scope>NUCLEOTIDE SEQUENCE [LARGE SCALE GENOMIC DNA]</scope>
</reference>
<keyword evidence="2" id="KW-1185">Reference proteome</keyword>